<evidence type="ECO:0000313" key="6">
    <source>
        <dbReference type="EMBL" id="ABW28239.1"/>
    </source>
</evidence>
<dbReference type="AlphaFoldDB" id="B0CFT5"/>
<dbReference type="Pfam" id="PF01323">
    <property type="entry name" value="DSBA"/>
    <property type="match status" value="1"/>
</dbReference>
<keyword evidence="2" id="KW-0560">Oxidoreductase</keyword>
<dbReference type="HOGENOM" id="CLU_000288_47_4_3"/>
<dbReference type="PROSITE" id="PS51352">
    <property type="entry name" value="THIOREDOXIN_2"/>
    <property type="match status" value="1"/>
</dbReference>
<proteinExistence type="predicted"/>
<keyword evidence="1" id="KW-0732">Signal</keyword>
<dbReference type="eggNOG" id="COG1651">
    <property type="taxonomic scope" value="Bacteria"/>
</dbReference>
<dbReference type="InterPro" id="IPR036249">
    <property type="entry name" value="Thioredoxin-like_sf"/>
</dbReference>
<organism evidence="6 7">
    <name type="scientific">Acaryochloris marina (strain MBIC 11017)</name>
    <dbReference type="NCBI Taxonomy" id="329726"/>
    <lineage>
        <taxon>Bacteria</taxon>
        <taxon>Bacillati</taxon>
        <taxon>Cyanobacteriota</taxon>
        <taxon>Cyanophyceae</taxon>
        <taxon>Acaryochloridales</taxon>
        <taxon>Acaryochloridaceae</taxon>
        <taxon>Acaryochloris</taxon>
    </lineage>
</organism>
<keyword evidence="4" id="KW-0676">Redox-active center</keyword>
<gene>
    <name evidence="6" type="primary">dsbA</name>
    <name evidence="6" type="ordered locus">AM1_3242</name>
</gene>
<dbReference type="EMBL" id="CP000828">
    <property type="protein sequence ID" value="ABW28239.1"/>
    <property type="molecule type" value="Genomic_DNA"/>
</dbReference>
<evidence type="ECO:0000313" key="7">
    <source>
        <dbReference type="Proteomes" id="UP000000268"/>
    </source>
</evidence>
<dbReference type="Gene3D" id="3.40.30.10">
    <property type="entry name" value="Glutaredoxin"/>
    <property type="match status" value="1"/>
</dbReference>
<name>B0CFT5_ACAM1</name>
<dbReference type="SUPFAM" id="SSF52833">
    <property type="entry name" value="Thioredoxin-like"/>
    <property type="match status" value="1"/>
</dbReference>
<evidence type="ECO:0000256" key="2">
    <source>
        <dbReference type="ARBA" id="ARBA00023002"/>
    </source>
</evidence>
<accession>B0CFT5</accession>
<feature type="domain" description="Thioredoxin" evidence="5">
    <location>
        <begin position="16"/>
        <end position="239"/>
    </location>
</feature>
<evidence type="ECO:0000256" key="4">
    <source>
        <dbReference type="ARBA" id="ARBA00023284"/>
    </source>
</evidence>
<dbReference type="PANTHER" id="PTHR13887">
    <property type="entry name" value="GLUTATHIONE S-TRANSFERASE KAPPA"/>
    <property type="match status" value="1"/>
</dbReference>
<evidence type="ECO:0000256" key="1">
    <source>
        <dbReference type="ARBA" id="ARBA00022729"/>
    </source>
</evidence>
<sequence>MQSLRFIAMGLLSLWLWLGWGTPALAVDNLEEQVLQIIRNHPEAIIESVQTYQQNQKQAQQQAQQAAIEKLKPNALVGSSPTTGAQNSPNLLVEFSDFQCPFCAQAASDVQAFLQQNPNQFTFTYKHLPLQSIHDQALSAAKAAWAAQQQGQFWSYHDALFTRQDELGDKLYTDIAQQLKLDLAQFDRDRNSDAALKAINSDLDLAQSIGITGTPFFALNGQVLPLPFNGSTVNALLKN</sequence>
<reference evidence="6 7" key="1">
    <citation type="journal article" date="2008" name="Proc. Natl. Acad. Sci. U.S.A.">
        <title>Niche adaptation and genome expansion in the chlorophyll d-producing cyanobacterium Acaryochloris marina.</title>
        <authorList>
            <person name="Swingley W.D."/>
            <person name="Chen M."/>
            <person name="Cheung P.C."/>
            <person name="Conrad A.L."/>
            <person name="Dejesa L.C."/>
            <person name="Hao J."/>
            <person name="Honchak B.M."/>
            <person name="Karbach L.E."/>
            <person name="Kurdoglu A."/>
            <person name="Lahiri S."/>
            <person name="Mastrian S.D."/>
            <person name="Miyashita H."/>
            <person name="Page L."/>
            <person name="Ramakrishna P."/>
            <person name="Satoh S."/>
            <person name="Sattley W.M."/>
            <person name="Shimada Y."/>
            <person name="Taylor H.L."/>
            <person name="Tomo T."/>
            <person name="Tsuchiya T."/>
            <person name="Wang Z.T."/>
            <person name="Raymond J."/>
            <person name="Mimuro M."/>
            <person name="Blankenship R.E."/>
            <person name="Touchman J.W."/>
        </authorList>
    </citation>
    <scope>NUCLEOTIDE SEQUENCE [LARGE SCALE GENOMIC DNA]</scope>
    <source>
        <strain evidence="7">MBIC 11017</strain>
    </source>
</reference>
<dbReference type="PANTHER" id="PTHR13887:SF14">
    <property type="entry name" value="DISULFIDE BOND FORMATION PROTEIN D"/>
    <property type="match status" value="1"/>
</dbReference>
<evidence type="ECO:0000259" key="5">
    <source>
        <dbReference type="PROSITE" id="PS51352"/>
    </source>
</evidence>
<keyword evidence="3" id="KW-1015">Disulfide bond</keyword>
<dbReference type="InterPro" id="IPR013766">
    <property type="entry name" value="Thioredoxin_domain"/>
</dbReference>
<evidence type="ECO:0000256" key="3">
    <source>
        <dbReference type="ARBA" id="ARBA00023157"/>
    </source>
</evidence>
<protein>
    <submittedName>
        <fullName evidence="6">DsbA oxidoreductase domain protein, putative</fullName>
    </submittedName>
</protein>
<dbReference type="InterPro" id="IPR001853">
    <property type="entry name" value="DSBA-like_thioredoxin_dom"/>
</dbReference>
<dbReference type="STRING" id="329726.AM1_3242"/>
<dbReference type="RefSeq" id="WP_012163649.1">
    <property type="nucleotide sequence ID" value="NC_009925.1"/>
</dbReference>
<dbReference type="OrthoDB" id="117402at2"/>
<dbReference type="KEGG" id="amr:AM1_3242"/>
<dbReference type="GO" id="GO:0016491">
    <property type="term" value="F:oxidoreductase activity"/>
    <property type="evidence" value="ECO:0007669"/>
    <property type="project" value="UniProtKB-KW"/>
</dbReference>
<dbReference type="Proteomes" id="UP000000268">
    <property type="component" value="Chromosome"/>
</dbReference>
<keyword evidence="7" id="KW-1185">Reference proteome</keyword>